<evidence type="ECO:0000313" key="3">
    <source>
        <dbReference type="Proteomes" id="UP001168821"/>
    </source>
</evidence>
<protein>
    <submittedName>
        <fullName evidence="2">Uncharacterized protein</fullName>
    </submittedName>
</protein>
<evidence type="ECO:0000313" key="2">
    <source>
        <dbReference type="EMBL" id="KAJ3657927.1"/>
    </source>
</evidence>
<feature type="region of interest" description="Disordered" evidence="1">
    <location>
        <begin position="51"/>
        <end position="80"/>
    </location>
</feature>
<evidence type="ECO:0000256" key="1">
    <source>
        <dbReference type="SAM" id="MobiDB-lite"/>
    </source>
</evidence>
<dbReference type="Proteomes" id="UP001168821">
    <property type="component" value="Unassembled WGS sequence"/>
</dbReference>
<sequence>MTHLVQDLDGASWSRPGKLRHLLMTISAFMKIRWRIRSNIHMIQYSLKKTRNNGSRATAPTRMTTDPCPTSGHSGLPLVNTQGRIKTTSFDF</sequence>
<keyword evidence="3" id="KW-1185">Reference proteome</keyword>
<accession>A0AA38IPJ2</accession>
<organism evidence="2 3">
    <name type="scientific">Zophobas morio</name>
    <dbReference type="NCBI Taxonomy" id="2755281"/>
    <lineage>
        <taxon>Eukaryota</taxon>
        <taxon>Metazoa</taxon>
        <taxon>Ecdysozoa</taxon>
        <taxon>Arthropoda</taxon>
        <taxon>Hexapoda</taxon>
        <taxon>Insecta</taxon>
        <taxon>Pterygota</taxon>
        <taxon>Neoptera</taxon>
        <taxon>Endopterygota</taxon>
        <taxon>Coleoptera</taxon>
        <taxon>Polyphaga</taxon>
        <taxon>Cucujiformia</taxon>
        <taxon>Tenebrionidae</taxon>
        <taxon>Zophobas</taxon>
    </lineage>
</organism>
<feature type="compositionally biased region" description="Polar residues" evidence="1">
    <location>
        <begin position="52"/>
        <end position="80"/>
    </location>
</feature>
<dbReference type="AlphaFoldDB" id="A0AA38IPJ2"/>
<dbReference type="EMBL" id="JALNTZ010000003">
    <property type="protein sequence ID" value="KAJ3657927.1"/>
    <property type="molecule type" value="Genomic_DNA"/>
</dbReference>
<gene>
    <name evidence="2" type="ORF">Zmor_009703</name>
</gene>
<reference evidence="2" key="1">
    <citation type="journal article" date="2023" name="G3 (Bethesda)">
        <title>Whole genome assemblies of Zophobas morio and Tenebrio molitor.</title>
        <authorList>
            <person name="Kaur S."/>
            <person name="Stinson S.A."/>
            <person name="diCenzo G.C."/>
        </authorList>
    </citation>
    <scope>NUCLEOTIDE SEQUENCE</scope>
    <source>
        <strain evidence="2">QUZm001</strain>
    </source>
</reference>
<name>A0AA38IPJ2_9CUCU</name>
<comment type="caution">
    <text evidence="2">The sequence shown here is derived from an EMBL/GenBank/DDBJ whole genome shotgun (WGS) entry which is preliminary data.</text>
</comment>
<proteinExistence type="predicted"/>